<feature type="non-terminal residue" evidence="2">
    <location>
        <position position="63"/>
    </location>
</feature>
<sequence>MFKHYTMNQVVLPLDLEIKLKENDIAFAIHDLVESIPEEAFEDFVRQTGRPAYHPRMMLKIIL</sequence>
<evidence type="ECO:0000259" key="1">
    <source>
        <dbReference type="Pfam" id="PF05598"/>
    </source>
</evidence>
<comment type="caution">
    <text evidence="2">The sequence shown here is derived from an EMBL/GenBank/DDBJ whole genome shotgun (WGS) entry which is preliminary data.</text>
</comment>
<reference evidence="2 3" key="1">
    <citation type="submission" date="2015-07" db="EMBL/GenBank/DDBJ databases">
        <title>High-quality draft genome sequence of Oceanobacillus caeni HM6, a bacillus isolated from a human feces.</title>
        <authorList>
            <person name="Kumar J."/>
            <person name="Verma M.K."/>
            <person name="Pandey R."/>
            <person name="Bhambi M."/>
            <person name="Chauhan N."/>
        </authorList>
    </citation>
    <scope>NUCLEOTIDE SEQUENCE [LARGE SCALE GENOMIC DNA]</scope>
    <source>
        <strain evidence="2 3">HM6</strain>
    </source>
</reference>
<accession>A0ABR5MET7</accession>
<feature type="domain" description="Transposase InsH N-terminal" evidence="1">
    <location>
        <begin position="16"/>
        <end position="63"/>
    </location>
</feature>
<dbReference type="PANTHER" id="PTHR33408">
    <property type="entry name" value="TRANSPOSASE"/>
    <property type="match status" value="1"/>
</dbReference>
<gene>
    <name evidence="2" type="ORF">AFL42_18020</name>
</gene>
<proteinExistence type="predicted"/>
<evidence type="ECO:0000313" key="3">
    <source>
        <dbReference type="Proteomes" id="UP000037854"/>
    </source>
</evidence>
<evidence type="ECO:0000313" key="2">
    <source>
        <dbReference type="EMBL" id="KPH66278.1"/>
    </source>
</evidence>
<keyword evidence="3" id="KW-1185">Reference proteome</keyword>
<dbReference type="Proteomes" id="UP000037854">
    <property type="component" value="Unassembled WGS sequence"/>
</dbReference>
<dbReference type="InterPro" id="IPR008490">
    <property type="entry name" value="Transposase_InsH_N"/>
</dbReference>
<organism evidence="2 3">
    <name type="scientific">Oceanobacillus caeni</name>
    <dbReference type="NCBI Taxonomy" id="405946"/>
    <lineage>
        <taxon>Bacteria</taxon>
        <taxon>Bacillati</taxon>
        <taxon>Bacillota</taxon>
        <taxon>Bacilli</taxon>
        <taxon>Bacillales</taxon>
        <taxon>Bacillaceae</taxon>
        <taxon>Oceanobacillus</taxon>
    </lineage>
</organism>
<name>A0ABR5MET7_9BACI</name>
<protein>
    <submittedName>
        <fullName evidence="2">Transposase</fullName>
    </submittedName>
</protein>
<dbReference type="PANTHER" id="PTHR33408:SF2">
    <property type="entry name" value="TRANSPOSASE DDE DOMAIN-CONTAINING PROTEIN"/>
    <property type="match status" value="1"/>
</dbReference>
<dbReference type="EMBL" id="LGTK01000196">
    <property type="protein sequence ID" value="KPH66278.1"/>
    <property type="molecule type" value="Genomic_DNA"/>
</dbReference>
<dbReference type="Pfam" id="PF05598">
    <property type="entry name" value="DUF772"/>
    <property type="match status" value="1"/>
</dbReference>